<sequence>MRREAGFTLLEMLVALVVLGLLLAGLAQASHFGIATYRRTTATIAATSDRQATFRALRRLIAQARPGQPPGTPHTLALVTTLPRAAALSNRLVFAEIGVTRSGDLVLAWRPAPTGPPLDPQAARAGAAHVEILARHIAAIDLRYWWAARPGAPPAWHEAGPAGALPRLIRLRILPAAGQRPWPDLIAAPWRAPFAAGG</sequence>
<dbReference type="RefSeq" id="WP_011941850.1">
    <property type="nucleotide sequence ID" value="NC_009484.1"/>
</dbReference>
<accession>A5FWX6</accession>
<dbReference type="eggNOG" id="COG4795">
    <property type="taxonomic scope" value="Bacteria"/>
</dbReference>
<dbReference type="Proteomes" id="UP000000245">
    <property type="component" value="Chromosome"/>
</dbReference>
<dbReference type="HOGENOM" id="CLU_101359_0_0_5"/>
<evidence type="ECO:0008006" key="3">
    <source>
        <dbReference type="Google" id="ProtNLM"/>
    </source>
</evidence>
<evidence type="ECO:0000313" key="2">
    <source>
        <dbReference type="Proteomes" id="UP000000245"/>
    </source>
</evidence>
<keyword evidence="2" id="KW-1185">Reference proteome</keyword>
<name>A5FWX6_ACICJ</name>
<dbReference type="PROSITE" id="PS00409">
    <property type="entry name" value="PROKAR_NTER_METHYL"/>
    <property type="match status" value="1"/>
</dbReference>
<dbReference type="NCBIfam" id="TIGR02532">
    <property type="entry name" value="IV_pilin_GFxxxE"/>
    <property type="match status" value="1"/>
</dbReference>
<evidence type="ECO:0000313" key="1">
    <source>
        <dbReference type="EMBL" id="ABQ30108.1"/>
    </source>
</evidence>
<dbReference type="KEGG" id="acr:Acry_0889"/>
<dbReference type="EMBL" id="CP000697">
    <property type="protein sequence ID" value="ABQ30108.1"/>
    <property type="molecule type" value="Genomic_DNA"/>
</dbReference>
<reference evidence="1 2" key="1">
    <citation type="submission" date="2007-05" db="EMBL/GenBank/DDBJ databases">
        <title>Complete sequence of chromosome of Acidiphilium cryptum JF-5.</title>
        <authorList>
            <consortium name="US DOE Joint Genome Institute"/>
            <person name="Copeland A."/>
            <person name="Lucas S."/>
            <person name="Lapidus A."/>
            <person name="Barry K."/>
            <person name="Detter J.C."/>
            <person name="Glavina del Rio T."/>
            <person name="Hammon N."/>
            <person name="Israni S."/>
            <person name="Dalin E."/>
            <person name="Tice H."/>
            <person name="Pitluck S."/>
            <person name="Sims D."/>
            <person name="Brettin T."/>
            <person name="Bruce D."/>
            <person name="Han C."/>
            <person name="Schmutz J."/>
            <person name="Larimer F."/>
            <person name="Land M."/>
            <person name="Hauser L."/>
            <person name="Kyrpides N."/>
            <person name="Kim E."/>
            <person name="Magnuson T."/>
            <person name="Richardson P."/>
        </authorList>
    </citation>
    <scope>NUCLEOTIDE SEQUENCE [LARGE SCALE GENOMIC DNA]</scope>
    <source>
        <strain evidence="1 2">JF-5</strain>
    </source>
</reference>
<dbReference type="AlphaFoldDB" id="A5FWX6"/>
<dbReference type="InterPro" id="IPR045584">
    <property type="entry name" value="Pilin-like"/>
</dbReference>
<protein>
    <recommendedName>
        <fullName evidence="3">Prepilin-type N-terminal cleavage/methylation domain-containing protein</fullName>
    </recommendedName>
</protein>
<dbReference type="STRING" id="349163.Acry_0889"/>
<dbReference type="InterPro" id="IPR012902">
    <property type="entry name" value="N_methyl_site"/>
</dbReference>
<gene>
    <name evidence="1" type="ordered locus">Acry_0889</name>
</gene>
<dbReference type="Pfam" id="PF07963">
    <property type="entry name" value="N_methyl"/>
    <property type="match status" value="1"/>
</dbReference>
<proteinExistence type="predicted"/>
<organism evidence="1 2">
    <name type="scientific">Acidiphilium cryptum (strain JF-5)</name>
    <dbReference type="NCBI Taxonomy" id="349163"/>
    <lineage>
        <taxon>Bacteria</taxon>
        <taxon>Pseudomonadati</taxon>
        <taxon>Pseudomonadota</taxon>
        <taxon>Alphaproteobacteria</taxon>
        <taxon>Acetobacterales</taxon>
        <taxon>Acidocellaceae</taxon>
        <taxon>Acidiphilium</taxon>
    </lineage>
</organism>
<dbReference type="SUPFAM" id="SSF54523">
    <property type="entry name" value="Pili subunits"/>
    <property type="match status" value="1"/>
</dbReference>